<evidence type="ECO:0000313" key="8">
    <source>
        <dbReference type="EMBL" id="MQM12964.1"/>
    </source>
</evidence>
<feature type="compositionally biased region" description="Basic residues" evidence="7">
    <location>
        <begin position="402"/>
        <end position="411"/>
    </location>
</feature>
<comment type="subcellular location">
    <subcellularLocation>
        <location evidence="1">Nucleus</location>
    </subcellularLocation>
</comment>
<comment type="caution">
    <text evidence="8">The sequence shown here is derived from an EMBL/GenBank/DDBJ whole genome shotgun (WGS) entry which is preliminary data.</text>
</comment>
<keyword evidence="4" id="KW-0238">DNA-binding</keyword>
<feature type="compositionally biased region" description="Basic residues" evidence="7">
    <location>
        <begin position="419"/>
        <end position="428"/>
    </location>
</feature>
<evidence type="ECO:0000256" key="6">
    <source>
        <dbReference type="ARBA" id="ARBA00023242"/>
    </source>
</evidence>
<dbReference type="GO" id="GO:0005634">
    <property type="term" value="C:nucleus"/>
    <property type="evidence" value="ECO:0007669"/>
    <property type="project" value="UniProtKB-SubCell"/>
</dbReference>
<dbReference type="InterPro" id="IPR010409">
    <property type="entry name" value="GAGA-bd_tscrpt_act"/>
</dbReference>
<dbReference type="GO" id="GO:0009723">
    <property type="term" value="P:response to ethylene"/>
    <property type="evidence" value="ECO:0007669"/>
    <property type="project" value="TreeGrafter"/>
</dbReference>
<dbReference type="SMART" id="SM01226">
    <property type="entry name" value="GAGA_bind"/>
    <property type="match status" value="1"/>
</dbReference>
<organism evidence="8 9">
    <name type="scientific">Colocasia esculenta</name>
    <name type="common">Wild taro</name>
    <name type="synonym">Arum esculentum</name>
    <dbReference type="NCBI Taxonomy" id="4460"/>
    <lineage>
        <taxon>Eukaryota</taxon>
        <taxon>Viridiplantae</taxon>
        <taxon>Streptophyta</taxon>
        <taxon>Embryophyta</taxon>
        <taxon>Tracheophyta</taxon>
        <taxon>Spermatophyta</taxon>
        <taxon>Magnoliopsida</taxon>
        <taxon>Liliopsida</taxon>
        <taxon>Araceae</taxon>
        <taxon>Aroideae</taxon>
        <taxon>Colocasieae</taxon>
        <taxon>Colocasia</taxon>
    </lineage>
</organism>
<feature type="region of interest" description="Disordered" evidence="7">
    <location>
        <begin position="1"/>
        <end position="24"/>
    </location>
</feature>
<sequence length="581" mass="63399">PGRARKRDPNREGPQERPIWVDSGREPIWVDSGRPVSFLGSLSPASSPSSAVPPQTRSTLLLLQSPVLSLRWCGGGGGACGGVPLLTTRRSPGAAGRVFLSVSAILSAPPPRPSAPLGLPPPGSGVLLPPLLDEAAQHEVKTAQATLFHALESSENVNMNFTYVTIQDTEREQLVSGVDKDNRCKEQIFEVFLVKRAKLGGLSRSKLEDSQVCLPHCYPGGGSPPPVLTSAKCKHGQFAMDNGGQRENGRQKQEQYKQVHAQWMIPQHQVKDHHTMKLMAIMAERDNAIQERILALSEKKTALAERDMAILQRDAAIAERNNAIMERDSAIAALEYVRENEISRNDVPGCTAPRGSKHFDHPHYSYSNPPPQQPSNAPDNHSMVMHVSEAFPTSVHSENTAKTRHTKRTRKEPKDPSKKVPKAPRKPRSGGEDLNKVTVAKPRGKWKNQATGGGGSGEDLNKEVSAGKNDWKGQNGGLNQVNFDEVTMPAPVCSCTGTLQQCYKWGNGGWQSACCTTTLSMYPLPMVANKRHTRMGGRKMSGSAFSKLLSRLAAEGHDLSAPVDLKDHWAKHGTNRYITIR</sequence>
<evidence type="ECO:0000256" key="5">
    <source>
        <dbReference type="ARBA" id="ARBA00023163"/>
    </source>
</evidence>
<keyword evidence="3" id="KW-0805">Transcription regulation</keyword>
<evidence type="ECO:0000256" key="3">
    <source>
        <dbReference type="ARBA" id="ARBA00023015"/>
    </source>
</evidence>
<keyword evidence="6" id="KW-0539">Nucleus</keyword>
<dbReference type="GO" id="GO:0043565">
    <property type="term" value="F:sequence-specific DNA binding"/>
    <property type="evidence" value="ECO:0007669"/>
    <property type="project" value="TreeGrafter"/>
</dbReference>
<dbReference type="OrthoDB" id="1883964at2759"/>
<dbReference type="Pfam" id="PF06217">
    <property type="entry name" value="GAGA_bind"/>
    <property type="match status" value="1"/>
</dbReference>
<dbReference type="EMBL" id="NMUH01005509">
    <property type="protein sequence ID" value="MQM12964.1"/>
    <property type="molecule type" value="Genomic_DNA"/>
</dbReference>
<evidence type="ECO:0000256" key="2">
    <source>
        <dbReference type="ARBA" id="ARBA00007911"/>
    </source>
</evidence>
<name>A0A843X5F2_COLES</name>
<dbReference type="Proteomes" id="UP000652761">
    <property type="component" value="Unassembled WGS sequence"/>
</dbReference>
<keyword evidence="5" id="KW-0804">Transcription</keyword>
<gene>
    <name evidence="8" type="ORF">Taro_045879</name>
</gene>
<keyword evidence="9" id="KW-1185">Reference proteome</keyword>
<dbReference type="PANTHER" id="PTHR31421">
    <property type="entry name" value="PROTEIN BASIC PENTACYSTEINE3"/>
    <property type="match status" value="1"/>
</dbReference>
<comment type="similarity">
    <text evidence="2">Belongs to the BBR/BPC family.</text>
</comment>
<evidence type="ECO:0000313" key="9">
    <source>
        <dbReference type="Proteomes" id="UP000652761"/>
    </source>
</evidence>
<dbReference type="PANTHER" id="PTHR31421:SF2">
    <property type="entry name" value="PROTEIN BASIC PENTACYSTEINE6"/>
    <property type="match status" value="1"/>
</dbReference>
<dbReference type="AlphaFoldDB" id="A0A843X5F2"/>
<evidence type="ECO:0008006" key="10">
    <source>
        <dbReference type="Google" id="ProtNLM"/>
    </source>
</evidence>
<evidence type="ECO:0000256" key="7">
    <source>
        <dbReference type="SAM" id="MobiDB-lite"/>
    </source>
</evidence>
<protein>
    <recommendedName>
        <fullName evidence="10">GAGA-binding transcriptional activator</fullName>
    </recommendedName>
</protein>
<feature type="region of interest" description="Disordered" evidence="7">
    <location>
        <begin position="345"/>
        <end position="460"/>
    </location>
</feature>
<accession>A0A843X5F2</accession>
<evidence type="ECO:0000256" key="4">
    <source>
        <dbReference type="ARBA" id="ARBA00023125"/>
    </source>
</evidence>
<reference evidence="8" key="1">
    <citation type="submission" date="2017-07" db="EMBL/GenBank/DDBJ databases">
        <title>Taro Niue Genome Assembly and Annotation.</title>
        <authorList>
            <person name="Atibalentja N."/>
            <person name="Keating K."/>
            <person name="Fields C.J."/>
        </authorList>
    </citation>
    <scope>NUCLEOTIDE SEQUENCE</scope>
    <source>
        <strain evidence="8">Niue_2</strain>
        <tissue evidence="8">Leaf</tissue>
    </source>
</reference>
<evidence type="ECO:0000256" key="1">
    <source>
        <dbReference type="ARBA" id="ARBA00004123"/>
    </source>
</evidence>
<dbReference type="GO" id="GO:0003700">
    <property type="term" value="F:DNA-binding transcription factor activity"/>
    <property type="evidence" value="ECO:0007669"/>
    <property type="project" value="TreeGrafter"/>
</dbReference>
<feature type="non-terminal residue" evidence="8">
    <location>
        <position position="581"/>
    </location>
</feature>
<proteinExistence type="inferred from homology"/>